<keyword evidence="1" id="KW-1133">Transmembrane helix</keyword>
<dbReference type="CDD" id="cd01949">
    <property type="entry name" value="GGDEF"/>
    <property type="match status" value="1"/>
</dbReference>
<dbReference type="Gene3D" id="3.20.20.450">
    <property type="entry name" value="EAL domain"/>
    <property type="match status" value="1"/>
</dbReference>
<keyword evidence="1" id="KW-0472">Membrane</keyword>
<dbReference type="NCBIfam" id="TIGR00254">
    <property type="entry name" value="GGDEF"/>
    <property type="match status" value="1"/>
</dbReference>
<reference evidence="4 5" key="1">
    <citation type="submission" date="2018-05" db="EMBL/GenBank/DDBJ databases">
        <title>Genome comparison of Eubacterium sp.</title>
        <authorList>
            <person name="Feng Y."/>
            <person name="Sanchez-Andrea I."/>
            <person name="Stams A.J.M."/>
            <person name="De Vos W.M."/>
        </authorList>
    </citation>
    <scope>NUCLEOTIDE SEQUENCE [LARGE SCALE GENOMIC DNA]</scope>
    <source>
        <strain evidence="4 5">YI</strain>
    </source>
</reference>
<evidence type="ECO:0000259" key="3">
    <source>
        <dbReference type="PROSITE" id="PS50887"/>
    </source>
</evidence>
<dbReference type="PROSITE" id="PS50883">
    <property type="entry name" value="EAL"/>
    <property type="match status" value="1"/>
</dbReference>
<dbReference type="Gene3D" id="3.30.70.270">
    <property type="match status" value="1"/>
</dbReference>
<dbReference type="InterPro" id="IPR000160">
    <property type="entry name" value="GGDEF_dom"/>
</dbReference>
<evidence type="ECO:0000313" key="5">
    <source>
        <dbReference type="Proteomes" id="UP000218387"/>
    </source>
</evidence>
<organism evidence="4 5">
    <name type="scientific">Eubacterium maltosivorans</name>
    <dbReference type="NCBI Taxonomy" id="2041044"/>
    <lineage>
        <taxon>Bacteria</taxon>
        <taxon>Bacillati</taxon>
        <taxon>Bacillota</taxon>
        <taxon>Clostridia</taxon>
        <taxon>Eubacteriales</taxon>
        <taxon>Eubacteriaceae</taxon>
        <taxon>Eubacterium</taxon>
    </lineage>
</organism>
<dbReference type="InterPro" id="IPR043128">
    <property type="entry name" value="Rev_trsase/Diguanyl_cyclase"/>
</dbReference>
<feature type="transmembrane region" description="Helical" evidence="1">
    <location>
        <begin position="6"/>
        <end position="23"/>
    </location>
</feature>
<dbReference type="SMART" id="SM00267">
    <property type="entry name" value="GGDEF"/>
    <property type="match status" value="1"/>
</dbReference>
<dbReference type="PANTHER" id="PTHR33121">
    <property type="entry name" value="CYCLIC DI-GMP PHOSPHODIESTERASE PDEF"/>
    <property type="match status" value="1"/>
</dbReference>
<feature type="transmembrane region" description="Helical" evidence="1">
    <location>
        <begin position="103"/>
        <end position="124"/>
    </location>
</feature>
<dbReference type="SMART" id="SM00052">
    <property type="entry name" value="EAL"/>
    <property type="match status" value="1"/>
</dbReference>
<dbReference type="AlphaFoldDB" id="A0A4P9CC78"/>
<dbReference type="RefSeq" id="WP_096919057.1">
    <property type="nucleotide sequence ID" value="NZ_CABJDW020000011.1"/>
</dbReference>
<feature type="transmembrane region" description="Helical" evidence="1">
    <location>
        <begin position="35"/>
        <end position="57"/>
    </location>
</feature>
<dbReference type="KEGG" id="emt:CPZ25_014310"/>
<gene>
    <name evidence="4" type="ORF">CPZ25_014310</name>
</gene>
<dbReference type="Pfam" id="PF00563">
    <property type="entry name" value="EAL"/>
    <property type="match status" value="1"/>
</dbReference>
<feature type="domain" description="GGDEF" evidence="3">
    <location>
        <begin position="245"/>
        <end position="375"/>
    </location>
</feature>
<dbReference type="PANTHER" id="PTHR33121:SF70">
    <property type="entry name" value="SIGNALING PROTEIN YKOW"/>
    <property type="match status" value="1"/>
</dbReference>
<dbReference type="Proteomes" id="UP000218387">
    <property type="component" value="Chromosome"/>
</dbReference>
<evidence type="ECO:0000313" key="4">
    <source>
        <dbReference type="EMBL" id="QCT72455.1"/>
    </source>
</evidence>
<feature type="transmembrane region" description="Helical" evidence="1">
    <location>
        <begin position="144"/>
        <end position="164"/>
    </location>
</feature>
<dbReference type="InterPro" id="IPR050706">
    <property type="entry name" value="Cyclic-di-GMP_PDE-like"/>
</dbReference>
<dbReference type="CDD" id="cd01948">
    <property type="entry name" value="EAL"/>
    <property type="match status" value="1"/>
</dbReference>
<accession>A0A4P9CC78</accession>
<evidence type="ECO:0000256" key="1">
    <source>
        <dbReference type="SAM" id="Phobius"/>
    </source>
</evidence>
<feature type="transmembrane region" description="Helical" evidence="1">
    <location>
        <begin position="69"/>
        <end position="91"/>
    </location>
</feature>
<feature type="domain" description="EAL" evidence="2">
    <location>
        <begin position="384"/>
        <end position="638"/>
    </location>
</feature>
<dbReference type="InterPro" id="IPR035919">
    <property type="entry name" value="EAL_sf"/>
</dbReference>
<proteinExistence type="predicted"/>
<dbReference type="InterPro" id="IPR029787">
    <property type="entry name" value="Nucleotide_cyclase"/>
</dbReference>
<keyword evidence="5" id="KW-1185">Reference proteome</keyword>
<dbReference type="PROSITE" id="PS50887">
    <property type="entry name" value="GGDEF"/>
    <property type="match status" value="1"/>
</dbReference>
<feature type="transmembrane region" description="Helical" evidence="1">
    <location>
        <begin position="171"/>
        <end position="198"/>
    </location>
</feature>
<dbReference type="GO" id="GO:0071111">
    <property type="term" value="F:cyclic-guanylate-specific phosphodiesterase activity"/>
    <property type="evidence" value="ECO:0007669"/>
    <property type="project" value="InterPro"/>
</dbReference>
<dbReference type="Pfam" id="PF00990">
    <property type="entry name" value="GGDEF"/>
    <property type="match status" value="1"/>
</dbReference>
<protein>
    <submittedName>
        <fullName evidence="4">GGDEF domain-containing protein</fullName>
    </submittedName>
</protein>
<keyword evidence="1" id="KW-0812">Transmembrane</keyword>
<dbReference type="EMBL" id="CP029487">
    <property type="protein sequence ID" value="QCT72455.1"/>
    <property type="molecule type" value="Genomic_DNA"/>
</dbReference>
<evidence type="ECO:0000259" key="2">
    <source>
        <dbReference type="PROSITE" id="PS50883"/>
    </source>
</evidence>
<dbReference type="InterPro" id="IPR001633">
    <property type="entry name" value="EAL_dom"/>
</dbReference>
<sequence>MTWHLEFEIYSAVIIGIIMVYYFRGPRVPTWQNRIYGATLVISMAFILTNIVATLLVEHLTPANLGLAVFFNNLYLIFLPSMPMMVLLYVISIIYQEFWHKRALVILAFSMYFVYLILALSNPLTHFYFTLDLENGYVRGAGNPFTHVSSISYILCAAVIAVYNRKKISKLVFTALCAFMVLSLAAILLQFVFTGYILTGVACTCCILLVHLSTQSNSLVSDELTGTFKRQVFLQMIEMHLRDGKKGDIIALALRDFKFANEVFGVKTCDRLLKEVAGFLKELAPTGRVYRFDGDVFCIAEPGGEENTDRVVNIIVDRFRKPWHFQGIDYSLNCSLGVVPMGKSGTETVDEIVSAVDFAIQESKHRENGVVRGGEIFNEKFKRKNHIRAMLAYALENDGFEVHYQPIYALDKNRYASSEALVRMRDPEFGLIPPDEFIPMTEENGMIVTIGLIVFEKVCQFMAAQPYTEGGFETIGVNLSVVQCMQESLADDLIAIMERYQLPPGRFKFEITETVAAASMSTLKNTMDRLIDYGCAFALDDFGIGYSGVTNMLNLPFKFIKLDKSLTDRLTGEPRTRMAVEAIIRLIHRLNMRVIAEGVEVAEEVSILREMDCDYIQGYYFSKPLPEAAFTALVKEAAEKMICHQNL</sequence>
<dbReference type="SUPFAM" id="SSF141868">
    <property type="entry name" value="EAL domain-like"/>
    <property type="match status" value="1"/>
</dbReference>
<name>A0A4P9CC78_EUBML</name>
<dbReference type="SUPFAM" id="SSF55073">
    <property type="entry name" value="Nucleotide cyclase"/>
    <property type="match status" value="1"/>
</dbReference>